<organism evidence="1 2">
    <name type="scientific">Streptomyces alanosinicus</name>
    <dbReference type="NCBI Taxonomy" id="68171"/>
    <lineage>
        <taxon>Bacteria</taxon>
        <taxon>Bacillati</taxon>
        <taxon>Actinomycetota</taxon>
        <taxon>Actinomycetes</taxon>
        <taxon>Kitasatosporales</taxon>
        <taxon>Streptomycetaceae</taxon>
        <taxon>Streptomyces</taxon>
    </lineage>
</organism>
<reference evidence="1" key="2">
    <citation type="submission" date="2020-09" db="EMBL/GenBank/DDBJ databases">
        <authorList>
            <person name="Sun Q."/>
            <person name="Ohkuma M."/>
        </authorList>
    </citation>
    <scope>NUCLEOTIDE SEQUENCE</scope>
    <source>
        <strain evidence="1">JCM 4714</strain>
    </source>
</reference>
<gene>
    <name evidence="1" type="ORF">GCM10010339_78270</name>
</gene>
<evidence type="ECO:0000313" key="2">
    <source>
        <dbReference type="Proteomes" id="UP000655443"/>
    </source>
</evidence>
<dbReference type="Proteomes" id="UP000655443">
    <property type="component" value="Unassembled WGS sequence"/>
</dbReference>
<protein>
    <submittedName>
        <fullName evidence="1">Uncharacterized protein</fullName>
    </submittedName>
</protein>
<evidence type="ECO:0000313" key="1">
    <source>
        <dbReference type="EMBL" id="GHE12944.1"/>
    </source>
</evidence>
<proteinExistence type="predicted"/>
<accession>A0A919D6V1</accession>
<dbReference type="EMBL" id="BMVG01000037">
    <property type="protein sequence ID" value="GHE12944.1"/>
    <property type="molecule type" value="Genomic_DNA"/>
</dbReference>
<dbReference type="AlphaFoldDB" id="A0A919D6V1"/>
<reference evidence="1" key="1">
    <citation type="journal article" date="2014" name="Int. J. Syst. Evol. Microbiol.">
        <title>Complete genome sequence of Corynebacterium casei LMG S-19264T (=DSM 44701T), isolated from a smear-ripened cheese.</title>
        <authorList>
            <consortium name="US DOE Joint Genome Institute (JGI-PGF)"/>
            <person name="Walter F."/>
            <person name="Albersmeier A."/>
            <person name="Kalinowski J."/>
            <person name="Ruckert C."/>
        </authorList>
    </citation>
    <scope>NUCLEOTIDE SEQUENCE</scope>
    <source>
        <strain evidence="1">JCM 4714</strain>
    </source>
</reference>
<name>A0A919D6V1_9ACTN</name>
<comment type="caution">
    <text evidence="1">The sequence shown here is derived from an EMBL/GenBank/DDBJ whole genome shotgun (WGS) entry which is preliminary data.</text>
</comment>
<sequence>MPVIHATVAASVEAAAQQLTDGVARALGGAGGTVFCLHDHVAGGPDVVAGLGAVRVLGADVLAPFVLGGAALGCDDIALLCDSVRAFPAPTPTADDPETVRLWGLRDWALSHTLAGLGVDVGGWIGLAEGADPHTEIDDGASTHWAAWAVELSQLSSLAFPQLHSPLRSGARERRLDLARGVTHALLRRDHLRAARLARWLALSAAEDRGAATEPAVRQVLAPALDHLDAIAVDQPRTLMEAALARCFLPEVVR</sequence>
<keyword evidence="2" id="KW-1185">Reference proteome</keyword>